<feature type="transmembrane region" description="Helical" evidence="10">
    <location>
        <begin position="747"/>
        <end position="771"/>
    </location>
</feature>
<feature type="transmembrane region" description="Helical" evidence="10">
    <location>
        <begin position="697"/>
        <end position="719"/>
    </location>
</feature>
<evidence type="ECO:0000256" key="10">
    <source>
        <dbReference type="SAM" id="Phobius"/>
    </source>
</evidence>
<dbReference type="InterPro" id="IPR003439">
    <property type="entry name" value="ABC_transporter-like_ATP-bd"/>
</dbReference>
<evidence type="ECO:0000313" key="14">
    <source>
        <dbReference type="Proteomes" id="UP000320333"/>
    </source>
</evidence>
<feature type="domain" description="ABC transmembrane type-1" evidence="12">
    <location>
        <begin position="713"/>
        <end position="986"/>
    </location>
</feature>
<dbReference type="GO" id="GO:0140359">
    <property type="term" value="F:ABC-type transporter activity"/>
    <property type="evidence" value="ECO:0007669"/>
    <property type="project" value="InterPro"/>
</dbReference>
<evidence type="ECO:0000259" key="11">
    <source>
        <dbReference type="PROSITE" id="PS50893"/>
    </source>
</evidence>
<evidence type="ECO:0000313" key="13">
    <source>
        <dbReference type="EMBL" id="TPX73118.1"/>
    </source>
</evidence>
<comment type="subcellular location">
    <subcellularLocation>
        <location evidence="1">Membrane</location>
        <topology evidence="1">Multi-pass membrane protein</topology>
    </subcellularLocation>
</comment>
<evidence type="ECO:0000256" key="3">
    <source>
        <dbReference type="ARBA" id="ARBA00022448"/>
    </source>
</evidence>
<feature type="domain" description="ABC transporter" evidence="11">
    <location>
        <begin position="403"/>
        <end position="635"/>
    </location>
</feature>
<dbReference type="CDD" id="cd03244">
    <property type="entry name" value="ABCC_MRP_domain2"/>
    <property type="match status" value="1"/>
</dbReference>
<feature type="transmembrane region" description="Helical" evidence="10">
    <location>
        <begin position="248"/>
        <end position="270"/>
    </location>
</feature>
<keyword evidence="8 10" id="KW-0472">Membrane</keyword>
<keyword evidence="6" id="KW-0067">ATP-binding</keyword>
<dbReference type="SUPFAM" id="SSF90123">
    <property type="entry name" value="ABC transporter transmembrane region"/>
    <property type="match status" value="2"/>
</dbReference>
<dbReference type="FunFam" id="3.40.50.300:FF:000163">
    <property type="entry name" value="Multidrug resistance-associated protein member 4"/>
    <property type="match status" value="1"/>
</dbReference>
<dbReference type="InterPro" id="IPR027417">
    <property type="entry name" value="P-loop_NTPase"/>
</dbReference>
<feature type="region of interest" description="Disordered" evidence="9">
    <location>
        <begin position="647"/>
        <end position="678"/>
    </location>
</feature>
<evidence type="ECO:0000256" key="5">
    <source>
        <dbReference type="ARBA" id="ARBA00022741"/>
    </source>
</evidence>
<evidence type="ECO:0000256" key="1">
    <source>
        <dbReference type="ARBA" id="ARBA00004141"/>
    </source>
</evidence>
<dbReference type="OrthoDB" id="6500128at2759"/>
<dbReference type="PANTHER" id="PTHR24223">
    <property type="entry name" value="ATP-BINDING CASSETTE SUB-FAMILY C"/>
    <property type="match status" value="1"/>
</dbReference>
<dbReference type="SUPFAM" id="SSF52540">
    <property type="entry name" value="P-loop containing nucleoside triphosphate hydrolases"/>
    <property type="match status" value="2"/>
</dbReference>
<dbReference type="CDD" id="cd03250">
    <property type="entry name" value="ABCC_MRP_domain1"/>
    <property type="match status" value="1"/>
</dbReference>
<dbReference type="GO" id="GO:0005524">
    <property type="term" value="F:ATP binding"/>
    <property type="evidence" value="ECO:0007669"/>
    <property type="project" value="UniProtKB-KW"/>
</dbReference>
<feature type="transmembrane region" description="Helical" evidence="10">
    <location>
        <begin position="102"/>
        <end position="127"/>
    </location>
</feature>
<feature type="transmembrane region" description="Helical" evidence="10">
    <location>
        <begin position="845"/>
        <end position="864"/>
    </location>
</feature>
<dbReference type="PROSITE" id="PS50929">
    <property type="entry name" value="ABC_TM1F"/>
    <property type="match status" value="2"/>
</dbReference>
<dbReference type="PROSITE" id="PS00211">
    <property type="entry name" value="ABC_TRANSPORTER_1"/>
    <property type="match status" value="1"/>
</dbReference>
<dbReference type="CDD" id="cd18597">
    <property type="entry name" value="ABC_6TM_YOR1_D1_like"/>
    <property type="match status" value="1"/>
</dbReference>
<keyword evidence="3" id="KW-0813">Transport</keyword>
<feature type="domain" description="ABC transmembrane type-1" evidence="12">
    <location>
        <begin position="105"/>
        <end position="345"/>
    </location>
</feature>
<evidence type="ECO:0000256" key="2">
    <source>
        <dbReference type="ARBA" id="ARBA00009726"/>
    </source>
</evidence>
<evidence type="ECO:0000256" key="8">
    <source>
        <dbReference type="ARBA" id="ARBA00023136"/>
    </source>
</evidence>
<sequence length="1286" mass="142333">MDSKEPPAPVPECAVNPTIPEASSSFLSKWTYGWLNPLLRIGKAHPLSQSDLYTLDPLFSASHLSTQFEAAWAVEMDKKPADNSSDAFRLFRALFRAFGAEYLQAAVFMFLYVTLQIVTSVVMLYLIQWIQRGDQQTEGLWYGYVLGVVLFVTQLGATVSYNRHLEMTTKLGFRLRTSLISAVYKKAFVVSNEARNAFTVGKIINLTATDTNRIDLSCQMNHYIWAGPFQFVVALSLLVWLLGPSALVGVAIIAVYIPFQYRIVGVLSGFRRSANKFMDKRVKLIQEVLLGIRVVKMYAWEESFQALISDARAEEMKQVRGFLFSRAIVNGISQTLTPAVVFAALQLFYTIRNPFMFLPNIVTQGVDAWFGLARIGEYLLAAELKNEAKKLPENDQQTEKLAIKIEDGHFSWHRSSIDPSAPSEATGFELTDINLQIPQGKLVAIVGRVGSGKSSLLNGLVNEMTRIGGSVSFRGSVSYCPQSPFIQNATIKENILFGKEWNEQRYDAVTRASCLERDFAILPNGDDTEIGERGVNLSGGQKARVQIARALYFESDIVLLDDPLSAVDAHVGRRLFEDAILNGLAAKTRVLVTHQLHFLPQVDSIILMDSGKIVAQGTFEALIQNNEAFATMMNEFKVLNVSKESEEKGSQGVETKEGDAVAEKQTTGPTDPPADSKPKGLIVAEERNIGAVQLKYYLKYLALCGGVFAATCLTLAIVFHQASRVMTDQWLAYWTNRSLQLSNTQYIGIYVGLCLLLGCANVTYGLTVSYFGTRASMNMHNEALASVLKSPISFFDATPLGRLTSRFSRDVDAIDNQLPIFMYQVCQTFGLALANFILISINIPAFLAPLAVMLAGYYWLQVYYRTTALELKRLDSISRSPLLANVSETINGLATIRAYAAKERFITKNYALLDTNNQAYYLSQLIQRWIQLRVEGLNAFLVLITSIFVIVFRWQLNPGLAGLVLVYITQSSTALSNLVSMSANLEINMNSAERIIHYIDELESEQTSELFLVANKEQVKTDSTWPADGKVDVQDLVLRYRPDLPPVLHDVSFTIEAGSKVGIVGRTGAGKSSILTCLLRLFEPEAGSIVIDGVNVQSIGLKELRRKIGVIPQEPVLFSGTIRTNLDPFQEYSDAELWNAIERAGLKETVSAGTDGLDSVVTENGSNWSTGQRQLICLARAVLKNAKIILLDEATASVDLSTDEFIQKAVRSNFSTSTVLTIAHRLNTVADYDKIMVLEAGRVVEFGNPFVLLGQEDGFFSRMVAETGPQNAAIIRDLSRAQAPRV</sequence>
<evidence type="ECO:0000256" key="4">
    <source>
        <dbReference type="ARBA" id="ARBA00022692"/>
    </source>
</evidence>
<evidence type="ECO:0000256" key="9">
    <source>
        <dbReference type="SAM" id="MobiDB-lite"/>
    </source>
</evidence>
<protein>
    <submittedName>
        <fullName evidence="13">Uncharacterized protein</fullName>
    </submittedName>
</protein>
<evidence type="ECO:0000259" key="12">
    <source>
        <dbReference type="PROSITE" id="PS50929"/>
    </source>
</evidence>
<dbReference type="InterPro" id="IPR003593">
    <property type="entry name" value="AAA+_ATPase"/>
</dbReference>
<organism evidence="13 14">
    <name type="scientific">Chytriomyces confervae</name>
    <dbReference type="NCBI Taxonomy" id="246404"/>
    <lineage>
        <taxon>Eukaryota</taxon>
        <taxon>Fungi</taxon>
        <taxon>Fungi incertae sedis</taxon>
        <taxon>Chytridiomycota</taxon>
        <taxon>Chytridiomycota incertae sedis</taxon>
        <taxon>Chytridiomycetes</taxon>
        <taxon>Chytridiales</taxon>
        <taxon>Chytriomycetaceae</taxon>
        <taxon>Chytriomyces</taxon>
    </lineage>
</organism>
<dbReference type="SMART" id="SM00382">
    <property type="entry name" value="AAA"/>
    <property type="match status" value="2"/>
</dbReference>
<feature type="transmembrane region" description="Helical" evidence="10">
    <location>
        <begin position="936"/>
        <end position="954"/>
    </location>
</feature>
<dbReference type="InterPro" id="IPR017871">
    <property type="entry name" value="ABC_transporter-like_CS"/>
</dbReference>
<dbReference type="GO" id="GO:0016020">
    <property type="term" value="C:membrane"/>
    <property type="evidence" value="ECO:0007669"/>
    <property type="project" value="UniProtKB-SubCell"/>
</dbReference>
<dbReference type="GO" id="GO:0016887">
    <property type="term" value="F:ATP hydrolysis activity"/>
    <property type="evidence" value="ECO:0007669"/>
    <property type="project" value="InterPro"/>
</dbReference>
<feature type="domain" description="ABC transporter" evidence="11">
    <location>
        <begin position="1031"/>
        <end position="1265"/>
    </location>
</feature>
<dbReference type="InterPro" id="IPR011527">
    <property type="entry name" value="ABC1_TM_dom"/>
</dbReference>
<dbReference type="Gene3D" id="3.40.50.300">
    <property type="entry name" value="P-loop containing nucleotide triphosphate hydrolases"/>
    <property type="match status" value="2"/>
</dbReference>
<keyword evidence="5" id="KW-0547">Nucleotide-binding</keyword>
<proteinExistence type="inferred from homology"/>
<gene>
    <name evidence="13" type="ORF">CcCBS67573_g05613</name>
</gene>
<comment type="similarity">
    <text evidence="2">Belongs to the ABC transporter superfamily. ABCC family. Conjugate transporter (TC 3.A.1.208) subfamily.</text>
</comment>
<reference evidence="13 14" key="1">
    <citation type="journal article" date="2019" name="Sci. Rep.">
        <title>Comparative genomics of chytrid fungi reveal insights into the obligate biotrophic and pathogenic lifestyle of Synchytrium endobioticum.</title>
        <authorList>
            <person name="van de Vossenberg B.T.L.H."/>
            <person name="Warris S."/>
            <person name="Nguyen H.D.T."/>
            <person name="van Gent-Pelzer M.P.E."/>
            <person name="Joly D.L."/>
            <person name="van de Geest H.C."/>
            <person name="Bonants P.J.M."/>
            <person name="Smith D.S."/>
            <person name="Levesque C.A."/>
            <person name="van der Lee T.A.J."/>
        </authorList>
    </citation>
    <scope>NUCLEOTIDE SEQUENCE [LARGE SCALE GENOMIC DNA]</scope>
    <source>
        <strain evidence="13 14">CBS 675.73</strain>
    </source>
</reference>
<dbReference type="EMBL" id="QEAP01000207">
    <property type="protein sequence ID" value="TPX73118.1"/>
    <property type="molecule type" value="Genomic_DNA"/>
</dbReference>
<feature type="compositionally biased region" description="Basic and acidic residues" evidence="9">
    <location>
        <begin position="647"/>
        <end position="662"/>
    </location>
</feature>
<dbReference type="FunFam" id="3.40.50.300:FF:000997">
    <property type="entry name" value="Multidrug resistance-associated protein 1"/>
    <property type="match status" value="1"/>
</dbReference>
<dbReference type="Proteomes" id="UP000320333">
    <property type="component" value="Unassembled WGS sequence"/>
</dbReference>
<keyword evidence="4 10" id="KW-0812">Transmembrane</keyword>
<evidence type="ECO:0000256" key="7">
    <source>
        <dbReference type="ARBA" id="ARBA00022989"/>
    </source>
</evidence>
<accession>A0A507FCW8</accession>
<keyword evidence="14" id="KW-1185">Reference proteome</keyword>
<dbReference type="PANTHER" id="PTHR24223:SF456">
    <property type="entry name" value="MULTIDRUG RESISTANCE-ASSOCIATED PROTEIN LETHAL(2)03659"/>
    <property type="match status" value="1"/>
</dbReference>
<dbReference type="Gene3D" id="1.20.1560.10">
    <property type="entry name" value="ABC transporter type 1, transmembrane domain"/>
    <property type="match status" value="2"/>
</dbReference>
<name>A0A507FCW8_9FUNG</name>
<dbReference type="FunFam" id="1.20.1560.10:FF:000010">
    <property type="entry name" value="Multidrug resistance-associated ABC transporter"/>
    <property type="match status" value="1"/>
</dbReference>
<dbReference type="PROSITE" id="PS50893">
    <property type="entry name" value="ABC_TRANSPORTER_2"/>
    <property type="match status" value="2"/>
</dbReference>
<keyword evidence="7 10" id="KW-1133">Transmembrane helix</keyword>
<dbReference type="STRING" id="246404.A0A507FCW8"/>
<dbReference type="Pfam" id="PF00664">
    <property type="entry name" value="ABC_membrane"/>
    <property type="match status" value="2"/>
</dbReference>
<dbReference type="Pfam" id="PF00005">
    <property type="entry name" value="ABC_tran"/>
    <property type="match status" value="2"/>
</dbReference>
<evidence type="ECO:0000256" key="6">
    <source>
        <dbReference type="ARBA" id="ARBA00022840"/>
    </source>
</evidence>
<comment type="caution">
    <text evidence="13">The sequence shown here is derived from an EMBL/GenBank/DDBJ whole genome shotgun (WGS) entry which is preliminary data.</text>
</comment>
<dbReference type="CDD" id="cd18606">
    <property type="entry name" value="ABC_6TM_YOR1_D2_like"/>
    <property type="match status" value="1"/>
</dbReference>
<dbReference type="InterPro" id="IPR036640">
    <property type="entry name" value="ABC1_TM_sf"/>
</dbReference>
<feature type="transmembrane region" description="Helical" evidence="10">
    <location>
        <begin position="223"/>
        <end position="242"/>
    </location>
</feature>
<dbReference type="InterPro" id="IPR050173">
    <property type="entry name" value="ABC_transporter_C-like"/>
</dbReference>
<feature type="transmembrane region" description="Helical" evidence="10">
    <location>
        <begin position="139"/>
        <end position="161"/>
    </location>
</feature>